<feature type="transmembrane region" description="Helical" evidence="1">
    <location>
        <begin position="31"/>
        <end position="49"/>
    </location>
</feature>
<keyword evidence="4" id="KW-1185">Reference proteome</keyword>
<keyword evidence="1" id="KW-0812">Transmembrane</keyword>
<dbReference type="InterPro" id="IPR012495">
    <property type="entry name" value="TadE-like_dom"/>
</dbReference>
<comment type="caution">
    <text evidence="3">The sequence shown here is derived from an EMBL/GenBank/DDBJ whole genome shotgun (WGS) entry which is preliminary data.</text>
</comment>
<keyword evidence="1" id="KW-0472">Membrane</keyword>
<dbReference type="Pfam" id="PF07811">
    <property type="entry name" value="TadE"/>
    <property type="match status" value="1"/>
</dbReference>
<evidence type="ECO:0000313" key="4">
    <source>
        <dbReference type="Proteomes" id="UP001201701"/>
    </source>
</evidence>
<keyword evidence="1" id="KW-1133">Transmembrane helix</keyword>
<organism evidence="3 4">
    <name type="scientific">Mesorhizobium retamae</name>
    <dbReference type="NCBI Taxonomy" id="2912854"/>
    <lineage>
        <taxon>Bacteria</taxon>
        <taxon>Pseudomonadati</taxon>
        <taxon>Pseudomonadota</taxon>
        <taxon>Alphaproteobacteria</taxon>
        <taxon>Hyphomicrobiales</taxon>
        <taxon>Phyllobacteriaceae</taxon>
        <taxon>Mesorhizobium</taxon>
    </lineage>
</organism>
<dbReference type="EMBL" id="JAKREW010000013">
    <property type="protein sequence ID" value="MCG7506385.1"/>
    <property type="molecule type" value="Genomic_DNA"/>
</dbReference>
<dbReference type="Proteomes" id="UP001201701">
    <property type="component" value="Unassembled WGS sequence"/>
</dbReference>
<sequence length="198" mass="22159">MGQEDTRDKARTARRLGFLVRFARDRRGSTAIEFAALAIPFSLLVFAILESCLSFAGQEILTNATDDLARQLRTGQLKANAVTVDTLKQKICYRLEILMANGCTTRLKVDLRKYDSYADAAGHTYKIANGDIVLMKGTAVDPKQFVAEPGTAETINMLRVFYKWPVITDFMKKSMANLKDGDTLHFATNTWFNEPYGS</sequence>
<evidence type="ECO:0000256" key="1">
    <source>
        <dbReference type="SAM" id="Phobius"/>
    </source>
</evidence>
<evidence type="ECO:0000259" key="2">
    <source>
        <dbReference type="Pfam" id="PF07811"/>
    </source>
</evidence>
<name>A0ABS9QG84_9HYPH</name>
<gene>
    <name evidence="3" type="ORF">L4923_15265</name>
</gene>
<proteinExistence type="predicted"/>
<reference evidence="3 4" key="1">
    <citation type="submission" date="2022-02" db="EMBL/GenBank/DDBJ databases">
        <title>Draft genome sequence of Mezorhizobium retamae strain IRAMC:0171 isolated from Retama raetam nodules.</title>
        <authorList>
            <person name="Bengaied R."/>
            <person name="Sbissi I."/>
            <person name="Huber K."/>
            <person name="Ghodbane F."/>
            <person name="Nouioui I."/>
            <person name="Tarhouni M."/>
            <person name="Gtari M."/>
        </authorList>
    </citation>
    <scope>NUCLEOTIDE SEQUENCE [LARGE SCALE GENOMIC DNA]</scope>
    <source>
        <strain evidence="3 4">IRAMC:0171</strain>
    </source>
</reference>
<feature type="domain" description="TadE-like" evidence="2">
    <location>
        <begin position="28"/>
        <end position="70"/>
    </location>
</feature>
<dbReference type="RefSeq" id="WP_239366500.1">
    <property type="nucleotide sequence ID" value="NZ_JAKREW010000013.1"/>
</dbReference>
<protein>
    <submittedName>
        <fullName evidence="3">Pilus assembly protein</fullName>
    </submittedName>
</protein>
<evidence type="ECO:0000313" key="3">
    <source>
        <dbReference type="EMBL" id="MCG7506385.1"/>
    </source>
</evidence>
<accession>A0ABS9QG84</accession>